<evidence type="ECO:0000313" key="1">
    <source>
        <dbReference type="EMBL" id="CAJ1505387.1"/>
    </source>
</evidence>
<dbReference type="Proteomes" id="UP001190465">
    <property type="component" value="Chromosome"/>
</dbReference>
<evidence type="ECO:0000313" key="2">
    <source>
        <dbReference type="Proteomes" id="UP001190465"/>
    </source>
</evidence>
<proteinExistence type="predicted"/>
<protein>
    <recommendedName>
        <fullName evidence="3">Arsenate reductase</fullName>
    </recommendedName>
</protein>
<dbReference type="RefSeq" id="WP_308478363.1">
    <property type="nucleotide sequence ID" value="NZ_OY726397.1"/>
</dbReference>
<gene>
    <name evidence="1" type="ORF">MU0053_002923</name>
</gene>
<evidence type="ECO:0008006" key="3">
    <source>
        <dbReference type="Google" id="ProtNLM"/>
    </source>
</evidence>
<name>A0ABM9LVF1_9MYCO</name>
<dbReference type="EMBL" id="OY726397">
    <property type="protein sequence ID" value="CAJ1505387.1"/>
    <property type="molecule type" value="Genomic_DNA"/>
</dbReference>
<keyword evidence="2" id="KW-1185">Reference proteome</keyword>
<reference evidence="1 2" key="1">
    <citation type="submission" date="2023-08" db="EMBL/GenBank/DDBJ databases">
        <authorList>
            <person name="Folkvardsen B D."/>
            <person name="Norman A."/>
        </authorList>
    </citation>
    <scope>NUCLEOTIDE SEQUENCE [LARGE SCALE GENOMIC DNA]</scope>
    <source>
        <strain evidence="1 2">Mu0053</strain>
    </source>
</reference>
<sequence>MAIKDVSGWVPQSCSLPSVERPLRVAEFDRLFGESVLRSTRLSSTRLDLALAGEAEPEAWELAARETGCCSFFRFGFESVGADVVMRIEVPHSHVQMLDALARRVDAMAGGEVR</sequence>
<organism evidence="1 2">
    <name type="scientific">[Mycobacterium] burgundiense</name>
    <dbReference type="NCBI Taxonomy" id="3064286"/>
    <lineage>
        <taxon>Bacteria</taxon>
        <taxon>Bacillati</taxon>
        <taxon>Actinomycetota</taxon>
        <taxon>Actinomycetes</taxon>
        <taxon>Mycobacteriales</taxon>
        <taxon>Mycobacteriaceae</taxon>
        <taxon>Mycolicibacterium</taxon>
    </lineage>
</organism>
<accession>A0ABM9LVF1</accession>